<evidence type="ECO:0000259" key="3">
    <source>
        <dbReference type="Pfam" id="PF00061"/>
    </source>
</evidence>
<dbReference type="Proteomes" id="UP001652622">
    <property type="component" value="Unplaced"/>
</dbReference>
<dbReference type="Pfam" id="PF00061">
    <property type="entry name" value="Lipocalin"/>
    <property type="match status" value="1"/>
</dbReference>
<evidence type="ECO:0000313" key="5">
    <source>
        <dbReference type="RefSeq" id="XP_034292123.1"/>
    </source>
</evidence>
<dbReference type="RefSeq" id="XP_034292123.1">
    <property type="nucleotide sequence ID" value="XM_034436232.2"/>
</dbReference>
<organism evidence="4 5">
    <name type="scientific">Pantherophis guttatus</name>
    <name type="common">Corn snake</name>
    <name type="synonym">Elaphe guttata</name>
    <dbReference type="NCBI Taxonomy" id="94885"/>
    <lineage>
        <taxon>Eukaryota</taxon>
        <taxon>Metazoa</taxon>
        <taxon>Chordata</taxon>
        <taxon>Craniata</taxon>
        <taxon>Vertebrata</taxon>
        <taxon>Euteleostomi</taxon>
        <taxon>Lepidosauria</taxon>
        <taxon>Squamata</taxon>
        <taxon>Bifurcata</taxon>
        <taxon>Unidentata</taxon>
        <taxon>Episquamata</taxon>
        <taxon>Toxicofera</taxon>
        <taxon>Serpentes</taxon>
        <taxon>Colubroidea</taxon>
        <taxon>Colubridae</taxon>
        <taxon>Colubrinae</taxon>
        <taxon>Pantherophis</taxon>
    </lineage>
</organism>
<dbReference type="SUPFAM" id="SSF50814">
    <property type="entry name" value="Lipocalins"/>
    <property type="match status" value="1"/>
</dbReference>
<protein>
    <submittedName>
        <fullName evidence="5">Epididymal secretory protein 4-like isoform X2</fullName>
    </submittedName>
</protein>
<dbReference type="InterPro" id="IPR002345">
    <property type="entry name" value="Lipocalin"/>
</dbReference>
<dbReference type="PANTHER" id="PTHR11430">
    <property type="entry name" value="LIPOCALIN"/>
    <property type="match status" value="1"/>
</dbReference>
<feature type="domain" description="Lipocalin/cytosolic fatty-acid binding" evidence="3">
    <location>
        <begin position="35"/>
        <end position="115"/>
    </location>
</feature>
<dbReference type="CDD" id="cd00301">
    <property type="entry name" value="lipocalin_FABP"/>
    <property type="match status" value="1"/>
</dbReference>
<keyword evidence="2" id="KW-0732">Signal</keyword>
<evidence type="ECO:0000313" key="4">
    <source>
        <dbReference type="Proteomes" id="UP001652622"/>
    </source>
</evidence>
<dbReference type="GO" id="GO:0036094">
    <property type="term" value="F:small molecule binding"/>
    <property type="evidence" value="ECO:0007669"/>
    <property type="project" value="InterPro"/>
</dbReference>
<dbReference type="AlphaFoldDB" id="A0A6P9D7I6"/>
<dbReference type="InterPro" id="IPR012674">
    <property type="entry name" value="Calycin"/>
</dbReference>
<feature type="signal peptide" evidence="2">
    <location>
        <begin position="1"/>
        <end position="19"/>
    </location>
</feature>
<evidence type="ECO:0000256" key="2">
    <source>
        <dbReference type="SAM" id="SignalP"/>
    </source>
</evidence>
<dbReference type="GeneID" id="117676626"/>
<name>A0A6P9D7I6_PANGU</name>
<proteinExistence type="inferred from homology"/>
<evidence type="ECO:0000256" key="1">
    <source>
        <dbReference type="ARBA" id="ARBA00006889"/>
    </source>
</evidence>
<reference evidence="5" key="1">
    <citation type="submission" date="2025-08" db="UniProtKB">
        <authorList>
            <consortium name="RefSeq"/>
        </authorList>
    </citation>
    <scope>IDENTIFICATION</scope>
    <source>
        <tissue evidence="5">Blood</tissue>
    </source>
</reference>
<sequence length="127" mass="14348">MKLLLGSLLLAGVCWLGAAMDFTTMSNFKSKKMSGEWHPVANIVIEKQFPQYTLKAMPKGGLSYSYRYLANGKCKTRRFRFAEQGQAGKYKITSQATTQILDTDYESYIISYIERGMDAFLTLAKTC</sequence>
<dbReference type="Gene3D" id="2.40.128.20">
    <property type="match status" value="1"/>
</dbReference>
<comment type="similarity">
    <text evidence="1">Belongs to the calycin superfamily. Lipocalin family.</text>
</comment>
<keyword evidence="4" id="KW-1185">Reference proteome</keyword>
<gene>
    <name evidence="5" type="primary">LOC117676626</name>
</gene>
<feature type="chain" id="PRO_5028055819" evidence="2">
    <location>
        <begin position="20"/>
        <end position="127"/>
    </location>
</feature>
<dbReference type="PANTHER" id="PTHR11430:SF32">
    <property type="entry name" value="CHLOROPLASTIC LIPOCALIN"/>
    <property type="match status" value="1"/>
</dbReference>
<dbReference type="InterPro" id="IPR000566">
    <property type="entry name" value="Lipocln_cytosolic_FA-bd_dom"/>
</dbReference>
<accession>A0A6P9D7I6</accession>